<dbReference type="EMBL" id="CM042885">
    <property type="protein sequence ID" value="KAI4364846.1"/>
    <property type="molecule type" value="Genomic_DNA"/>
</dbReference>
<evidence type="ECO:0000313" key="2">
    <source>
        <dbReference type="Proteomes" id="UP001057402"/>
    </source>
</evidence>
<protein>
    <submittedName>
        <fullName evidence="1">Uncharacterized protein</fullName>
    </submittedName>
</protein>
<keyword evidence="2" id="KW-1185">Reference proteome</keyword>
<dbReference type="Proteomes" id="UP001057402">
    <property type="component" value="Chromosome 6"/>
</dbReference>
<accession>A0ACB9QEK3</accession>
<comment type="caution">
    <text evidence="1">The sequence shown here is derived from an EMBL/GenBank/DDBJ whole genome shotgun (WGS) entry which is preliminary data.</text>
</comment>
<organism evidence="1 2">
    <name type="scientific">Melastoma candidum</name>
    <dbReference type="NCBI Taxonomy" id="119954"/>
    <lineage>
        <taxon>Eukaryota</taxon>
        <taxon>Viridiplantae</taxon>
        <taxon>Streptophyta</taxon>
        <taxon>Embryophyta</taxon>
        <taxon>Tracheophyta</taxon>
        <taxon>Spermatophyta</taxon>
        <taxon>Magnoliopsida</taxon>
        <taxon>eudicotyledons</taxon>
        <taxon>Gunneridae</taxon>
        <taxon>Pentapetalae</taxon>
        <taxon>rosids</taxon>
        <taxon>malvids</taxon>
        <taxon>Myrtales</taxon>
        <taxon>Melastomataceae</taxon>
        <taxon>Melastomatoideae</taxon>
        <taxon>Melastomateae</taxon>
        <taxon>Melastoma</taxon>
    </lineage>
</organism>
<evidence type="ECO:0000313" key="1">
    <source>
        <dbReference type="EMBL" id="KAI4364846.1"/>
    </source>
</evidence>
<reference evidence="2" key="1">
    <citation type="journal article" date="2023" name="Front. Plant Sci.">
        <title>Chromosomal-level genome assembly of Melastoma candidum provides insights into trichome evolution.</title>
        <authorList>
            <person name="Zhong Y."/>
            <person name="Wu W."/>
            <person name="Sun C."/>
            <person name="Zou P."/>
            <person name="Liu Y."/>
            <person name="Dai S."/>
            <person name="Zhou R."/>
        </authorList>
    </citation>
    <scope>NUCLEOTIDE SEQUENCE [LARGE SCALE GENOMIC DNA]</scope>
</reference>
<proteinExistence type="predicted"/>
<name>A0ACB9QEK3_9MYRT</name>
<gene>
    <name evidence="1" type="ORF">MLD38_020884</name>
</gene>
<sequence>MARNDAEAGSSSAPHGKGKEPLVHRMRASEYKASFHAPRPQPNKTHDELMEILQRIEDELREFCGDVGELEGVDEWITSPESPPSPKVPSLLPDQPSRAVPRPKRAKASEQRPPHCWECERYHEEDLCPRRRVVCRYCRFPGHSAWYCWAGYPGWR</sequence>